<dbReference type="AlphaFoldDB" id="A0A438JED7"/>
<dbReference type="GO" id="GO:0003676">
    <property type="term" value="F:nucleic acid binding"/>
    <property type="evidence" value="ECO:0007669"/>
    <property type="project" value="InterPro"/>
</dbReference>
<organism evidence="2 3">
    <name type="scientific">Vitis vinifera</name>
    <name type="common">Grape</name>
    <dbReference type="NCBI Taxonomy" id="29760"/>
    <lineage>
        <taxon>Eukaryota</taxon>
        <taxon>Viridiplantae</taxon>
        <taxon>Streptophyta</taxon>
        <taxon>Embryophyta</taxon>
        <taxon>Tracheophyta</taxon>
        <taxon>Spermatophyta</taxon>
        <taxon>Magnoliopsida</taxon>
        <taxon>eudicotyledons</taxon>
        <taxon>Gunneridae</taxon>
        <taxon>Pentapetalae</taxon>
        <taxon>rosids</taxon>
        <taxon>Vitales</taxon>
        <taxon>Vitaceae</taxon>
        <taxon>Viteae</taxon>
        <taxon>Vitis</taxon>
    </lineage>
</organism>
<dbReference type="InterPro" id="IPR012337">
    <property type="entry name" value="RNaseH-like_sf"/>
</dbReference>
<dbReference type="EMBL" id="QGNW01000046">
    <property type="protein sequence ID" value="RVX07325.1"/>
    <property type="molecule type" value="Genomic_DNA"/>
</dbReference>
<evidence type="ECO:0000313" key="2">
    <source>
        <dbReference type="EMBL" id="RVX07325.1"/>
    </source>
</evidence>
<evidence type="ECO:0000313" key="3">
    <source>
        <dbReference type="Proteomes" id="UP000288805"/>
    </source>
</evidence>
<evidence type="ECO:0000259" key="1">
    <source>
        <dbReference type="Pfam" id="PF25597"/>
    </source>
</evidence>
<sequence>MTTSIGKERGGLYYLEGSLADLFKEHEILHQTCTYAPQQNSTVERKNRHILKFLVVYANAHIHSYQRDKLDPHALKCIFLGYFNFQKGYQCFHPLIGKYYVSRNVQFYEGSLIFSRNVSLVPLQGEISSREKERLWLEEKRLWISSQEGFN</sequence>
<gene>
    <name evidence="2" type="ORF">CK203_022642</name>
</gene>
<dbReference type="InterPro" id="IPR057670">
    <property type="entry name" value="SH3_retrovirus"/>
</dbReference>
<dbReference type="Gene3D" id="3.30.420.10">
    <property type="entry name" value="Ribonuclease H-like superfamily/Ribonuclease H"/>
    <property type="match status" value="1"/>
</dbReference>
<dbReference type="SUPFAM" id="SSF53098">
    <property type="entry name" value="Ribonuclease H-like"/>
    <property type="match status" value="1"/>
</dbReference>
<name>A0A438JED7_VITVI</name>
<dbReference type="Proteomes" id="UP000288805">
    <property type="component" value="Unassembled WGS sequence"/>
</dbReference>
<dbReference type="Pfam" id="PF25597">
    <property type="entry name" value="SH3_retrovirus"/>
    <property type="match status" value="1"/>
</dbReference>
<accession>A0A438JED7</accession>
<dbReference type="InterPro" id="IPR036397">
    <property type="entry name" value="RNaseH_sf"/>
</dbReference>
<comment type="caution">
    <text evidence="2">The sequence shown here is derived from an EMBL/GenBank/DDBJ whole genome shotgun (WGS) entry which is preliminary data.</text>
</comment>
<feature type="domain" description="Retroviral polymerase SH3-like" evidence="1">
    <location>
        <begin position="60"/>
        <end position="111"/>
    </location>
</feature>
<protein>
    <recommendedName>
        <fullName evidence="1">Retroviral polymerase SH3-like domain-containing protein</fullName>
    </recommendedName>
</protein>
<reference evidence="2 3" key="1">
    <citation type="journal article" date="2018" name="PLoS Genet.">
        <title>Population sequencing reveals clonal diversity and ancestral inbreeding in the grapevine cultivar Chardonnay.</title>
        <authorList>
            <person name="Roach M.J."/>
            <person name="Johnson D.L."/>
            <person name="Bohlmann J."/>
            <person name="van Vuuren H.J."/>
            <person name="Jones S.J."/>
            <person name="Pretorius I.S."/>
            <person name="Schmidt S.A."/>
            <person name="Borneman A.R."/>
        </authorList>
    </citation>
    <scope>NUCLEOTIDE SEQUENCE [LARGE SCALE GENOMIC DNA]</scope>
    <source>
        <strain evidence="3">cv. Chardonnay</strain>
        <tissue evidence="2">Leaf</tissue>
    </source>
</reference>
<proteinExistence type="predicted"/>